<dbReference type="Pfam" id="PF03372">
    <property type="entry name" value="Exo_endo_phos"/>
    <property type="match status" value="1"/>
</dbReference>
<comment type="caution">
    <text evidence="2">The sequence shown here is derived from an EMBL/GenBank/DDBJ whole genome shotgun (WGS) entry which is preliminary data.</text>
</comment>
<protein>
    <recommendedName>
        <fullName evidence="1">Endonuclease/exonuclease/phosphatase domain-containing protein</fullName>
    </recommendedName>
</protein>
<dbReference type="EMBL" id="JAKOGI010000216">
    <property type="protein sequence ID" value="KAJ8439582.1"/>
    <property type="molecule type" value="Genomic_DNA"/>
</dbReference>
<gene>
    <name evidence="2" type="ORF">Cgig2_024169</name>
</gene>
<evidence type="ECO:0000313" key="3">
    <source>
        <dbReference type="Proteomes" id="UP001153076"/>
    </source>
</evidence>
<evidence type="ECO:0000313" key="2">
    <source>
        <dbReference type="EMBL" id="KAJ8439582.1"/>
    </source>
</evidence>
<dbReference type="Proteomes" id="UP001153076">
    <property type="component" value="Unassembled WGS sequence"/>
</dbReference>
<reference evidence="2" key="1">
    <citation type="submission" date="2022-04" db="EMBL/GenBank/DDBJ databases">
        <title>Carnegiea gigantea Genome sequencing and assembly v2.</title>
        <authorList>
            <person name="Copetti D."/>
            <person name="Sanderson M.J."/>
            <person name="Burquez A."/>
            <person name="Wojciechowski M.F."/>
        </authorList>
    </citation>
    <scope>NUCLEOTIDE SEQUENCE</scope>
    <source>
        <strain evidence="2">SGP5-SGP5p</strain>
        <tissue evidence="2">Aerial part</tissue>
    </source>
</reference>
<dbReference type="Gene3D" id="3.60.10.10">
    <property type="entry name" value="Endonuclease/exonuclease/phosphatase"/>
    <property type="match status" value="1"/>
</dbReference>
<feature type="domain" description="Endonuclease/exonuclease/phosphatase" evidence="1">
    <location>
        <begin position="2"/>
        <end position="104"/>
    </location>
</feature>
<dbReference type="AlphaFoldDB" id="A0A9Q1KAB1"/>
<name>A0A9Q1KAB1_9CARY</name>
<dbReference type="SUPFAM" id="SSF56219">
    <property type="entry name" value="DNase I-like"/>
    <property type="match status" value="1"/>
</dbReference>
<proteinExistence type="predicted"/>
<dbReference type="GO" id="GO:0003824">
    <property type="term" value="F:catalytic activity"/>
    <property type="evidence" value="ECO:0007669"/>
    <property type="project" value="InterPro"/>
</dbReference>
<dbReference type="PANTHER" id="PTHR35218">
    <property type="entry name" value="RNASE H DOMAIN-CONTAINING PROTEIN"/>
    <property type="match status" value="1"/>
</dbReference>
<keyword evidence="3" id="KW-1185">Reference proteome</keyword>
<evidence type="ECO:0000259" key="1">
    <source>
        <dbReference type="Pfam" id="PF03372"/>
    </source>
</evidence>
<sequence>MWNVRRSSSSNLFIYLIDLIREHKPIILILIEAHHPDHTVKLIQDNYGFSNYKFVEPMYRRGGMWYFWKHPVNTIDFISTEPSPFHSLLTMAPDQPEVLLIALHAPSTSSQRPPFWNRMATDLPLITLGKTLTIALHDNGRNIMLQCLLHSPFAPLGFHIFRLHTSHVLVDNYPPNRPCAVSNCSSHPVTPFTQFCTIVIHLHNTRTWWLPDKRRHDNARLQLLLQF</sequence>
<dbReference type="InterPro" id="IPR036691">
    <property type="entry name" value="Endo/exonu/phosph_ase_sf"/>
</dbReference>
<dbReference type="InterPro" id="IPR005135">
    <property type="entry name" value="Endo/exonuclease/phosphatase"/>
</dbReference>
<accession>A0A9Q1KAB1</accession>
<organism evidence="2 3">
    <name type="scientific">Carnegiea gigantea</name>
    <dbReference type="NCBI Taxonomy" id="171969"/>
    <lineage>
        <taxon>Eukaryota</taxon>
        <taxon>Viridiplantae</taxon>
        <taxon>Streptophyta</taxon>
        <taxon>Embryophyta</taxon>
        <taxon>Tracheophyta</taxon>
        <taxon>Spermatophyta</taxon>
        <taxon>Magnoliopsida</taxon>
        <taxon>eudicotyledons</taxon>
        <taxon>Gunneridae</taxon>
        <taxon>Pentapetalae</taxon>
        <taxon>Caryophyllales</taxon>
        <taxon>Cactineae</taxon>
        <taxon>Cactaceae</taxon>
        <taxon>Cactoideae</taxon>
        <taxon>Echinocereeae</taxon>
        <taxon>Carnegiea</taxon>
    </lineage>
</organism>
<dbReference type="PANTHER" id="PTHR35218:SF9">
    <property type="entry name" value="ENDONUCLEASE_EXONUCLEASE_PHOSPHATASE DOMAIN-CONTAINING PROTEIN"/>
    <property type="match status" value="1"/>
</dbReference>
<dbReference type="OrthoDB" id="1720282at2759"/>